<dbReference type="AlphaFoldDB" id="A0A9N9GTK5"/>
<evidence type="ECO:0000313" key="3">
    <source>
        <dbReference type="Proteomes" id="UP000789405"/>
    </source>
</evidence>
<dbReference type="SUPFAM" id="SSF54695">
    <property type="entry name" value="POZ domain"/>
    <property type="match status" value="1"/>
</dbReference>
<feature type="domain" description="BTB" evidence="1">
    <location>
        <begin position="16"/>
        <end position="89"/>
    </location>
</feature>
<proteinExistence type="predicted"/>
<dbReference type="InterPro" id="IPR011333">
    <property type="entry name" value="SKP1/BTB/POZ_sf"/>
</dbReference>
<dbReference type="Proteomes" id="UP000789405">
    <property type="component" value="Unassembled WGS sequence"/>
</dbReference>
<dbReference type="PANTHER" id="PTHR24410">
    <property type="entry name" value="HL07962P-RELATED"/>
    <property type="match status" value="1"/>
</dbReference>
<organism evidence="2 3">
    <name type="scientific">Dentiscutata erythropus</name>
    <dbReference type="NCBI Taxonomy" id="1348616"/>
    <lineage>
        <taxon>Eukaryota</taxon>
        <taxon>Fungi</taxon>
        <taxon>Fungi incertae sedis</taxon>
        <taxon>Mucoromycota</taxon>
        <taxon>Glomeromycotina</taxon>
        <taxon>Glomeromycetes</taxon>
        <taxon>Diversisporales</taxon>
        <taxon>Gigasporaceae</taxon>
        <taxon>Dentiscutata</taxon>
    </lineage>
</organism>
<dbReference type="Pfam" id="PF00651">
    <property type="entry name" value="BTB"/>
    <property type="match status" value="1"/>
</dbReference>
<dbReference type="Gene3D" id="3.30.710.10">
    <property type="entry name" value="Potassium Channel Kv1.1, Chain A"/>
    <property type="match status" value="1"/>
</dbReference>
<dbReference type="InterPro" id="IPR000210">
    <property type="entry name" value="BTB/POZ_dom"/>
</dbReference>
<gene>
    <name evidence="2" type="ORF">DERYTH_LOCUS9250</name>
</gene>
<dbReference type="EMBL" id="CAJVPY010005007">
    <property type="protein sequence ID" value="CAG8633117.1"/>
    <property type="molecule type" value="Genomic_DNA"/>
</dbReference>
<name>A0A9N9GTK5_9GLOM</name>
<dbReference type="PROSITE" id="PS50097">
    <property type="entry name" value="BTB"/>
    <property type="match status" value="1"/>
</dbReference>
<reference evidence="2" key="1">
    <citation type="submission" date="2021-06" db="EMBL/GenBank/DDBJ databases">
        <authorList>
            <person name="Kallberg Y."/>
            <person name="Tangrot J."/>
            <person name="Rosling A."/>
        </authorList>
    </citation>
    <scope>NUCLEOTIDE SEQUENCE</scope>
    <source>
        <strain evidence="2">MA453B</strain>
    </source>
</reference>
<dbReference type="PANTHER" id="PTHR24410:SF23">
    <property type="entry name" value="BTB DOMAIN-CONTAINING PROTEIN-RELATED"/>
    <property type="match status" value="1"/>
</dbReference>
<dbReference type="InterPro" id="IPR051481">
    <property type="entry name" value="BTB-POZ/Galectin-3-binding"/>
</dbReference>
<evidence type="ECO:0000313" key="2">
    <source>
        <dbReference type="EMBL" id="CAG8633117.1"/>
    </source>
</evidence>
<sequence length="481" mass="55649">DLSGDLLNILNDADEYDVIIQAGKEPDFKEFKAHSVILRARSPYFKIALSDKWAKNKEDIYYFAKPNISPAIFHLILRYIYTGILDLQNQSGSNIFALLIAADELLLDQLVGHVQEYIQSCKEIQRYITNIRPLPINSDSDLLDFLVTADELALDELINRFIGIGTEPSWLKESLVDFLFNIVELERCGKIQDSYIIEAICIDPEPLLFELANFPTLDKGIFLELIKRDDLIIEEINVWKYLMKWGMAQFIPLPEEDIFLSEEKPINSYVTSWGKNEFTSLKKYIDQFIPYIRFYEIYGLNFIIMLYLLENIDSAIIKEENARDIARWICLSQKTFLRVKDSDRIIGDVKNNSSWGYRPNSYNGFAFYFGNGKDYTRNCQVEVRTGDEPQVDSRDRNRNSLLKLLGKGISPKLIDINDPCQVEVRTDDEPRVGFPTGDESWVDFRRGGHSFLKLFGKKGTYSILDDIDFIAEEIEIFSIKI</sequence>
<protein>
    <submittedName>
        <fullName evidence="2">5288_t:CDS:1</fullName>
    </submittedName>
</protein>
<dbReference type="SMART" id="SM00225">
    <property type="entry name" value="BTB"/>
    <property type="match status" value="1"/>
</dbReference>
<evidence type="ECO:0000259" key="1">
    <source>
        <dbReference type="PROSITE" id="PS50097"/>
    </source>
</evidence>
<dbReference type="OrthoDB" id="408604at2759"/>
<feature type="non-terminal residue" evidence="2">
    <location>
        <position position="481"/>
    </location>
</feature>
<keyword evidence="3" id="KW-1185">Reference proteome</keyword>
<accession>A0A9N9GTK5</accession>
<comment type="caution">
    <text evidence="2">The sequence shown here is derived from an EMBL/GenBank/DDBJ whole genome shotgun (WGS) entry which is preliminary data.</text>
</comment>